<proteinExistence type="predicted"/>
<name>A0A0M4LJT6_9HYPH</name>
<keyword evidence="2" id="KW-1185">Reference proteome</keyword>
<gene>
    <name evidence="1" type="ORF">PU02_1342</name>
</gene>
<dbReference type="KEGG" id="banc:PU02_1342"/>
<organism evidence="1 2">
    <name type="scientific">Bartonella ancashensis</name>
    <dbReference type="NCBI Taxonomy" id="1318743"/>
    <lineage>
        <taxon>Bacteria</taxon>
        <taxon>Pseudomonadati</taxon>
        <taxon>Pseudomonadota</taxon>
        <taxon>Alphaproteobacteria</taxon>
        <taxon>Hyphomicrobiales</taxon>
        <taxon>Bartonellaceae</taxon>
        <taxon>Bartonella</taxon>
    </lineage>
</organism>
<dbReference type="RefSeq" id="WP_053944581.1">
    <property type="nucleotide sequence ID" value="NZ_CP010401.1"/>
</dbReference>
<dbReference type="PATRIC" id="fig|1318743.3.peg.1356"/>
<dbReference type="OrthoDB" id="7307658at2"/>
<protein>
    <submittedName>
        <fullName evidence="1">Uncharacterized protein</fullName>
    </submittedName>
</protein>
<evidence type="ECO:0000313" key="1">
    <source>
        <dbReference type="EMBL" id="ALE04156.1"/>
    </source>
</evidence>
<reference evidence="1 2" key="1">
    <citation type="journal article" date="2015" name="Genome Announc.">
        <title>Complete Genome Sequence of Bartonella ancashensis Strain 20.00, Isolated from the Blood of a Patient with Verruga Peruana.</title>
        <authorList>
            <person name="Hang J."/>
            <person name="Mullins K.E."/>
            <person name="Clifford R.J."/>
            <person name="Onmus-Leone F."/>
            <person name="Yang Y."/>
            <person name="Jiang J."/>
            <person name="Leguia M."/>
            <person name="Kasper M.R."/>
            <person name="Maguina C."/>
            <person name="Lesho E.P."/>
            <person name="Jarman R.G."/>
            <person name="Richards A.L."/>
            <person name="Blazes D."/>
        </authorList>
    </citation>
    <scope>NUCLEOTIDE SEQUENCE [LARGE SCALE GENOMIC DNA]</scope>
    <source>
        <strain evidence="1 2">20.00</strain>
    </source>
</reference>
<dbReference type="EMBL" id="CP010401">
    <property type="protein sequence ID" value="ALE04156.1"/>
    <property type="molecule type" value="Genomic_DNA"/>
</dbReference>
<dbReference type="Proteomes" id="UP000057213">
    <property type="component" value="Chromosome"/>
</dbReference>
<sequence>MRLTEKVMLMYVLIFLNGCATNERAFCTGWLPIYLERYDLDMIGPNLARDLLKHNKQGEHMCDWQHGKKIK</sequence>
<dbReference type="AlphaFoldDB" id="A0A0M4LJT6"/>
<evidence type="ECO:0000313" key="2">
    <source>
        <dbReference type="Proteomes" id="UP000057213"/>
    </source>
</evidence>
<accession>A0A0M4LJT6</accession>